<keyword evidence="9 17" id="KW-0067">ATP-binding</keyword>
<keyword evidence="7 17" id="KW-0547">Nucleotide-binding</keyword>
<dbReference type="FunFam" id="1.10.510.10:FF:000537">
    <property type="entry name" value="Putative receptor-like protein kinase"/>
    <property type="match status" value="1"/>
</dbReference>
<dbReference type="SUPFAM" id="SSF51110">
    <property type="entry name" value="alpha-D-mannose-specific plant lectins"/>
    <property type="match status" value="2"/>
</dbReference>
<dbReference type="InterPro" id="IPR036426">
    <property type="entry name" value="Bulb-type_lectin_dom_sf"/>
</dbReference>
<sequence length="789" mass="88602">MASKPVMFSLFFFFIMFFAKEGSTESKIELGSRLSPEGSHNNSWASSSGHFAFGFYPQGNGFAVGIWLVSTPESEDIIVWTANRDSPTISKNSTLLLTNTGLRFLQSGKEGQYLISDFTLVASASMLDSGNFVLYGDNHTIIWQSFDHPTDTILGGQNLTENAELVSSISNSDHSSGRFFLSMQGDGNLVAYPDIGLGDSNDAYWASNTRVPDYQRLSLTRSGSLCLIGDYLSCFNGSYPGIKSHNTSSFIYLAKLDVDGNLRLYEHQLESNSISHVQVLWKALSDECMIKGFCGLNSYCSNVAGNAVCECYPGFVSKSSVNMFLDCVRNDSMDDCERSRDPSKFFNVTFLKGMSWGDRPYSVIPMKRETCEKSLLEDCDCKAVLYSEGNCKKYRLPLIYGSWIQGQDPPTVAFLKMPSEDVIKEKKSMVVVDNKRNLIMILALTLGSISLLSLVFAASICITYRRQVYRYTKLLSSCEDLRFTEECSLRSFSFDELERLTRGFTEEIGRGSYGAVYRGTIGDSNRSIAVKRLERIADEGERGFRAEITAIARTHHRNLVKLIGFCIEGSRKLLVYEYVSNGSLANLLFKGEKRLSWGERLKIALDVARGVLYLHEECDVGIIHCNIKPRNILMDEAWVAKISDFGLARLLKPEYSRMNKEDDGMSKYLAPEWKKDAAVSVKWDIYSYGMVLLEIVCRRSSIDIDVSSAEEILLSSWVYQCFESGELNKLVKDDGGEVVEWKLLERMVKVGLWCVQDDPFLRPSIKNLILMLEGLKDIPNPPSPPHLLK</sequence>
<evidence type="ECO:0000259" key="22">
    <source>
        <dbReference type="PROSITE" id="PS50927"/>
    </source>
</evidence>
<dbReference type="GO" id="GO:0016020">
    <property type="term" value="C:membrane"/>
    <property type="evidence" value="ECO:0007669"/>
    <property type="project" value="UniProtKB-SubCell"/>
</dbReference>
<evidence type="ECO:0000256" key="10">
    <source>
        <dbReference type="ARBA" id="ARBA00022989"/>
    </source>
</evidence>
<comment type="subcellular location">
    <subcellularLocation>
        <location evidence="1">Membrane</location>
        <topology evidence="1">Single-pass type I membrane protein</topology>
    </subcellularLocation>
</comment>
<dbReference type="InterPro" id="IPR000719">
    <property type="entry name" value="Prot_kinase_dom"/>
</dbReference>
<keyword evidence="5 19" id="KW-0812">Transmembrane</keyword>
<keyword evidence="6 20" id="KW-0732">Signal</keyword>
<dbReference type="OrthoDB" id="1668230at2759"/>
<dbReference type="AlphaFoldDB" id="A0A8B8JPD1"/>
<organism evidence="23 24">
    <name type="scientific">Abrus precatorius</name>
    <name type="common">Indian licorice</name>
    <name type="synonym">Glycine abrus</name>
    <dbReference type="NCBI Taxonomy" id="3816"/>
    <lineage>
        <taxon>Eukaryota</taxon>
        <taxon>Viridiplantae</taxon>
        <taxon>Streptophyta</taxon>
        <taxon>Embryophyta</taxon>
        <taxon>Tracheophyta</taxon>
        <taxon>Spermatophyta</taxon>
        <taxon>Magnoliopsida</taxon>
        <taxon>eudicotyledons</taxon>
        <taxon>Gunneridae</taxon>
        <taxon>Pentapetalae</taxon>
        <taxon>rosids</taxon>
        <taxon>fabids</taxon>
        <taxon>Fabales</taxon>
        <taxon>Fabaceae</taxon>
        <taxon>Papilionoideae</taxon>
        <taxon>50 kb inversion clade</taxon>
        <taxon>NPAAA clade</taxon>
        <taxon>indigoferoid/millettioid clade</taxon>
        <taxon>Abreae</taxon>
        <taxon>Abrus</taxon>
    </lineage>
</organism>
<dbReference type="FunFam" id="3.30.200.20:FF:000059">
    <property type="entry name" value="S-receptor-like serine/threonine-protein kinase"/>
    <property type="match status" value="1"/>
</dbReference>
<dbReference type="InterPro" id="IPR001480">
    <property type="entry name" value="Bulb-type_lectin_dom"/>
</dbReference>
<dbReference type="GO" id="GO:0004674">
    <property type="term" value="F:protein serine/threonine kinase activity"/>
    <property type="evidence" value="ECO:0007669"/>
    <property type="project" value="UniProtKB-KW"/>
</dbReference>
<comment type="catalytic activity">
    <reaction evidence="16 17">
        <text>L-seryl-[protein] + ATP = O-phospho-L-seryl-[protein] + ADP + H(+)</text>
        <dbReference type="Rhea" id="RHEA:17989"/>
        <dbReference type="Rhea" id="RHEA-COMP:9863"/>
        <dbReference type="Rhea" id="RHEA-COMP:11604"/>
        <dbReference type="ChEBI" id="CHEBI:15378"/>
        <dbReference type="ChEBI" id="CHEBI:29999"/>
        <dbReference type="ChEBI" id="CHEBI:30616"/>
        <dbReference type="ChEBI" id="CHEBI:83421"/>
        <dbReference type="ChEBI" id="CHEBI:456216"/>
        <dbReference type="EC" id="2.7.11.1"/>
    </reaction>
</comment>
<gene>
    <name evidence="24" type="primary">LOC113847992</name>
</gene>
<dbReference type="PIRSF" id="PIRSF000641">
    <property type="entry name" value="SRK"/>
    <property type="match status" value="1"/>
</dbReference>
<keyword evidence="12" id="KW-1015">Disulfide bond</keyword>
<evidence type="ECO:0000256" key="19">
    <source>
        <dbReference type="SAM" id="Phobius"/>
    </source>
</evidence>
<dbReference type="PROSITE" id="PS50011">
    <property type="entry name" value="PROTEIN_KINASE_DOM"/>
    <property type="match status" value="1"/>
</dbReference>
<dbReference type="GO" id="GO:0005524">
    <property type="term" value="F:ATP binding"/>
    <property type="evidence" value="ECO:0007669"/>
    <property type="project" value="UniProtKB-UniRule"/>
</dbReference>
<proteinExistence type="inferred from homology"/>
<accession>A0A8B8JPD1</accession>
<feature type="binding site" evidence="18">
    <location>
        <position position="531"/>
    </location>
    <ligand>
        <name>ATP</name>
        <dbReference type="ChEBI" id="CHEBI:30616"/>
    </ligand>
</feature>
<dbReference type="RefSeq" id="XP_027333139.1">
    <property type="nucleotide sequence ID" value="XM_027477338.1"/>
</dbReference>
<protein>
    <recommendedName>
        <fullName evidence="17">Receptor-like serine/threonine-protein kinase</fullName>
        <ecNumber evidence="17">2.7.11.1</ecNumber>
    </recommendedName>
</protein>
<dbReference type="Gene3D" id="2.90.10.10">
    <property type="entry name" value="Bulb-type lectin domain"/>
    <property type="match status" value="2"/>
</dbReference>
<dbReference type="Proteomes" id="UP000694853">
    <property type="component" value="Unplaced"/>
</dbReference>
<evidence type="ECO:0000256" key="14">
    <source>
        <dbReference type="ARBA" id="ARBA00023180"/>
    </source>
</evidence>
<keyword evidence="23" id="KW-1185">Reference proteome</keyword>
<dbReference type="InterPro" id="IPR024171">
    <property type="entry name" value="SRK-like_kinase"/>
</dbReference>
<dbReference type="InterPro" id="IPR017441">
    <property type="entry name" value="Protein_kinase_ATP_BS"/>
</dbReference>
<evidence type="ECO:0000256" key="12">
    <source>
        <dbReference type="ARBA" id="ARBA00023157"/>
    </source>
</evidence>
<reference evidence="24" key="2">
    <citation type="submission" date="2025-08" db="UniProtKB">
        <authorList>
            <consortium name="RefSeq"/>
        </authorList>
    </citation>
    <scope>IDENTIFICATION</scope>
    <source>
        <tissue evidence="24">Young leaves</tissue>
    </source>
</reference>
<evidence type="ECO:0000256" key="3">
    <source>
        <dbReference type="ARBA" id="ARBA00022536"/>
    </source>
</evidence>
<comment type="catalytic activity">
    <reaction evidence="15 17">
        <text>L-threonyl-[protein] + ATP = O-phospho-L-threonyl-[protein] + ADP + H(+)</text>
        <dbReference type="Rhea" id="RHEA:46608"/>
        <dbReference type="Rhea" id="RHEA-COMP:11060"/>
        <dbReference type="Rhea" id="RHEA-COMP:11605"/>
        <dbReference type="ChEBI" id="CHEBI:15378"/>
        <dbReference type="ChEBI" id="CHEBI:30013"/>
        <dbReference type="ChEBI" id="CHEBI:30616"/>
        <dbReference type="ChEBI" id="CHEBI:61977"/>
        <dbReference type="ChEBI" id="CHEBI:456216"/>
        <dbReference type="EC" id="2.7.11.1"/>
    </reaction>
</comment>
<comment type="similarity">
    <text evidence="17">Belongs to the protein kinase superfamily. Ser/Thr protein kinase family.</text>
</comment>
<feature type="domain" description="Bulb-type lectin" evidence="22">
    <location>
        <begin position="31"/>
        <end position="147"/>
    </location>
</feature>
<dbReference type="Gene3D" id="3.30.200.20">
    <property type="entry name" value="Phosphorylase Kinase, domain 1"/>
    <property type="match status" value="1"/>
</dbReference>
<evidence type="ECO:0000256" key="6">
    <source>
        <dbReference type="ARBA" id="ARBA00022729"/>
    </source>
</evidence>
<evidence type="ECO:0000256" key="1">
    <source>
        <dbReference type="ARBA" id="ARBA00004479"/>
    </source>
</evidence>
<dbReference type="SUPFAM" id="SSF57196">
    <property type="entry name" value="EGF/Laminin"/>
    <property type="match status" value="1"/>
</dbReference>
<dbReference type="Pfam" id="PF07714">
    <property type="entry name" value="PK_Tyr_Ser-Thr"/>
    <property type="match status" value="1"/>
</dbReference>
<reference evidence="23" key="1">
    <citation type="journal article" date="2019" name="Toxins">
        <title>Detection of Abrin-Like and Prepropulchellin-Like Toxin Genes and Transcripts Using Whole Genome Sequencing and Full-Length Transcript Sequencing of Abrus precatorius.</title>
        <authorList>
            <person name="Hovde B.T."/>
            <person name="Daligault H.E."/>
            <person name="Hanschen E.R."/>
            <person name="Kunde Y.A."/>
            <person name="Johnson M.B."/>
            <person name="Starkenburg S.R."/>
            <person name="Johnson S.L."/>
        </authorList>
    </citation>
    <scope>NUCLEOTIDE SEQUENCE [LARGE SCALE GENOMIC DNA]</scope>
</reference>
<feature type="transmembrane region" description="Helical" evidence="19">
    <location>
        <begin position="438"/>
        <end position="464"/>
    </location>
</feature>
<evidence type="ECO:0000256" key="9">
    <source>
        <dbReference type="ARBA" id="ARBA00022840"/>
    </source>
</evidence>
<evidence type="ECO:0000256" key="16">
    <source>
        <dbReference type="ARBA" id="ARBA00048679"/>
    </source>
</evidence>
<evidence type="ECO:0000256" key="5">
    <source>
        <dbReference type="ARBA" id="ARBA00022692"/>
    </source>
</evidence>
<keyword evidence="11 19" id="KW-0472">Membrane</keyword>
<evidence type="ECO:0000313" key="23">
    <source>
        <dbReference type="Proteomes" id="UP000694853"/>
    </source>
</evidence>
<evidence type="ECO:0000313" key="24">
    <source>
        <dbReference type="RefSeq" id="XP_027333139.1"/>
    </source>
</evidence>
<evidence type="ECO:0000259" key="21">
    <source>
        <dbReference type="PROSITE" id="PS50011"/>
    </source>
</evidence>
<feature type="chain" id="PRO_5034488253" description="Receptor-like serine/threonine-protein kinase" evidence="20">
    <location>
        <begin position="25"/>
        <end position="789"/>
    </location>
</feature>
<dbReference type="InterPro" id="IPR051343">
    <property type="entry name" value="G-type_lectin_kinases/EP1-like"/>
</dbReference>
<keyword evidence="8 17" id="KW-0418">Kinase</keyword>
<keyword evidence="3" id="KW-0245">EGF-like domain</keyword>
<keyword evidence="13" id="KW-0675">Receptor</keyword>
<evidence type="ECO:0000256" key="8">
    <source>
        <dbReference type="ARBA" id="ARBA00022777"/>
    </source>
</evidence>
<keyword evidence="10 19" id="KW-1133">Transmembrane helix</keyword>
<keyword evidence="2 17" id="KW-0723">Serine/threonine-protein kinase</keyword>
<dbReference type="PANTHER" id="PTHR47976:SF49">
    <property type="entry name" value="RECEPTOR-LIKE SERINE_THREONINE-PROTEIN KINASE"/>
    <property type="match status" value="1"/>
</dbReference>
<evidence type="ECO:0000256" key="11">
    <source>
        <dbReference type="ARBA" id="ARBA00023136"/>
    </source>
</evidence>
<dbReference type="KEGG" id="aprc:113847992"/>
<evidence type="ECO:0000256" key="20">
    <source>
        <dbReference type="SAM" id="SignalP"/>
    </source>
</evidence>
<feature type="domain" description="Bulb-type lectin" evidence="22">
    <location>
        <begin position="150"/>
        <end position="277"/>
    </location>
</feature>
<feature type="signal peptide" evidence="20">
    <location>
        <begin position="1"/>
        <end position="24"/>
    </location>
</feature>
<name>A0A8B8JPD1_ABRPR</name>
<dbReference type="SUPFAM" id="SSF56112">
    <property type="entry name" value="Protein kinase-like (PK-like)"/>
    <property type="match status" value="1"/>
</dbReference>
<evidence type="ECO:0000256" key="4">
    <source>
        <dbReference type="ARBA" id="ARBA00022679"/>
    </source>
</evidence>
<dbReference type="EC" id="2.7.11.1" evidence="17"/>
<dbReference type="FunFam" id="2.90.10.10:FF:000026">
    <property type="entry name" value="Serine/threonine-protein kinase"/>
    <property type="match status" value="1"/>
</dbReference>
<dbReference type="Pfam" id="PF01453">
    <property type="entry name" value="B_lectin"/>
    <property type="match status" value="1"/>
</dbReference>
<dbReference type="PANTHER" id="PTHR47976">
    <property type="entry name" value="G-TYPE LECTIN S-RECEPTOR-LIKE SERINE/THREONINE-PROTEIN KINASE SD2-5"/>
    <property type="match status" value="1"/>
</dbReference>
<dbReference type="PROSITE" id="PS50927">
    <property type="entry name" value="BULB_LECTIN"/>
    <property type="match status" value="2"/>
</dbReference>
<evidence type="ECO:0000256" key="13">
    <source>
        <dbReference type="ARBA" id="ARBA00023170"/>
    </source>
</evidence>
<evidence type="ECO:0000256" key="17">
    <source>
        <dbReference type="PIRNR" id="PIRNR000641"/>
    </source>
</evidence>
<dbReference type="PROSITE" id="PS00107">
    <property type="entry name" value="PROTEIN_KINASE_ATP"/>
    <property type="match status" value="1"/>
</dbReference>
<evidence type="ECO:0000256" key="15">
    <source>
        <dbReference type="ARBA" id="ARBA00047899"/>
    </source>
</evidence>
<evidence type="ECO:0000256" key="18">
    <source>
        <dbReference type="PROSITE-ProRule" id="PRU10141"/>
    </source>
</evidence>
<dbReference type="SMART" id="SM00108">
    <property type="entry name" value="B_lectin"/>
    <property type="match status" value="1"/>
</dbReference>
<keyword evidence="14" id="KW-0325">Glycoprotein</keyword>
<dbReference type="InterPro" id="IPR011009">
    <property type="entry name" value="Kinase-like_dom_sf"/>
</dbReference>
<dbReference type="CDD" id="cd00054">
    <property type="entry name" value="EGF_CA"/>
    <property type="match status" value="1"/>
</dbReference>
<dbReference type="GeneID" id="113847992"/>
<feature type="domain" description="Protein kinase" evidence="21">
    <location>
        <begin position="502"/>
        <end position="775"/>
    </location>
</feature>
<dbReference type="InterPro" id="IPR001245">
    <property type="entry name" value="Ser-Thr/Tyr_kinase_cat_dom"/>
</dbReference>
<evidence type="ECO:0000256" key="2">
    <source>
        <dbReference type="ARBA" id="ARBA00022527"/>
    </source>
</evidence>
<dbReference type="Gene3D" id="1.10.510.10">
    <property type="entry name" value="Transferase(Phosphotransferase) domain 1"/>
    <property type="match status" value="1"/>
</dbReference>
<evidence type="ECO:0000256" key="7">
    <source>
        <dbReference type="ARBA" id="ARBA00022741"/>
    </source>
</evidence>
<keyword evidence="4 17" id="KW-0808">Transferase</keyword>